<accession>A0A1X6YB41</accession>
<reference evidence="2 3" key="1">
    <citation type="submission" date="2017-03" db="EMBL/GenBank/DDBJ databases">
        <authorList>
            <person name="Afonso C.L."/>
            <person name="Miller P.J."/>
            <person name="Scott M.A."/>
            <person name="Spackman E."/>
            <person name="Goraichik I."/>
            <person name="Dimitrov K.M."/>
            <person name="Suarez D.L."/>
            <person name="Swayne D.E."/>
        </authorList>
    </citation>
    <scope>NUCLEOTIDE SEQUENCE [LARGE SCALE GENOMIC DNA]</scope>
    <source>
        <strain evidence="2 3">CECT 7450</strain>
    </source>
</reference>
<dbReference type="PROSITE" id="PS51257">
    <property type="entry name" value="PROKAR_LIPOPROTEIN"/>
    <property type="match status" value="1"/>
</dbReference>
<dbReference type="EMBL" id="FWFX01000001">
    <property type="protein sequence ID" value="SLN15618.1"/>
    <property type="molecule type" value="Genomic_DNA"/>
</dbReference>
<evidence type="ECO:0000313" key="3">
    <source>
        <dbReference type="Proteomes" id="UP000193061"/>
    </source>
</evidence>
<protein>
    <recommendedName>
        <fullName evidence="4">Lipoprotein</fullName>
    </recommendedName>
</protein>
<organism evidence="2 3">
    <name type="scientific">Roseovarius albus</name>
    <dbReference type="NCBI Taxonomy" id="1247867"/>
    <lineage>
        <taxon>Bacteria</taxon>
        <taxon>Pseudomonadati</taxon>
        <taxon>Pseudomonadota</taxon>
        <taxon>Alphaproteobacteria</taxon>
        <taxon>Rhodobacterales</taxon>
        <taxon>Roseobacteraceae</taxon>
        <taxon>Roseovarius</taxon>
    </lineage>
</organism>
<keyword evidence="3" id="KW-1185">Reference proteome</keyword>
<gene>
    <name evidence="2" type="ORF">ROA7450_00365</name>
</gene>
<dbReference type="AlphaFoldDB" id="A0A1X6YB41"/>
<dbReference type="OrthoDB" id="7745740at2"/>
<evidence type="ECO:0000313" key="2">
    <source>
        <dbReference type="EMBL" id="SLN15618.1"/>
    </source>
</evidence>
<feature type="compositionally biased region" description="Polar residues" evidence="1">
    <location>
        <begin position="62"/>
        <end position="84"/>
    </location>
</feature>
<evidence type="ECO:0000256" key="1">
    <source>
        <dbReference type="SAM" id="MobiDB-lite"/>
    </source>
</evidence>
<sequence>MTFHRSISVIGLLLALSACDEFPELDAAASDQAKKAPYPELVPTARITSQATVNQITLETSESVQGQSDGLQQSAGGLNQSPSGVNEALETRIESLQERAERLREQE</sequence>
<proteinExistence type="predicted"/>
<evidence type="ECO:0008006" key="4">
    <source>
        <dbReference type="Google" id="ProtNLM"/>
    </source>
</evidence>
<dbReference type="Proteomes" id="UP000193061">
    <property type="component" value="Unassembled WGS sequence"/>
</dbReference>
<dbReference type="RefSeq" id="WP_085803913.1">
    <property type="nucleotide sequence ID" value="NZ_FWFX01000001.1"/>
</dbReference>
<feature type="region of interest" description="Disordered" evidence="1">
    <location>
        <begin position="62"/>
        <end position="89"/>
    </location>
</feature>
<name>A0A1X6YB41_9RHOB</name>